<name>A0A814VBW4_ADIRI</name>
<dbReference type="Gene3D" id="3.40.720.10">
    <property type="entry name" value="Alkaline Phosphatase, subunit A"/>
    <property type="match status" value="1"/>
</dbReference>
<gene>
    <name evidence="11" type="ORF">EDS130_LOCUS24535</name>
    <name evidence="10" type="ORF">XAT740_LOCUS1876</name>
</gene>
<dbReference type="Proteomes" id="UP000663852">
    <property type="component" value="Unassembled WGS sequence"/>
</dbReference>
<keyword evidence="4" id="KW-1003">Cell membrane</keyword>
<keyword evidence="5 8" id="KW-0812">Transmembrane</keyword>
<dbReference type="OrthoDB" id="96314at2759"/>
<sequence length="759" mass="87581">MRRIDWQSFLTTGVLSICLVALCANRVLVYHYYGNQEVFSSNVLLSIWLIILPDLFVLLILYTLLVYIGWKYPQYGIYGILIGLCYAIFVILVSTCNIIMLTVTGRNIEWKIVFEVDFEATYSLYTPHVYSFISLLISYFLLGCTIWSVTYRYIPNHIELNASYFQIIKFSIISIVLTHISLSIFDFIPPIYRNLSSNMALTYFPETIAYHWKAFVFMSFHTMESVSNAVIQAIRAPSVNISQPSVILKKPVQHVCLIILESVRADTVPLNQSFAKAVRASFSSGTNAAKVTPFLNSLWENSVRTTAWSTSSYTLKSLVSIFCGIYPLLGNFLKEIKYKDGFYEKCIPELLHDTFRTRSNQSKFQSAIFTTARGDFDHQQELFQQFQFDKIYDAADVYEKKGYLPDVGMFGPEDTHILPFVWKWLDERLAEARPSRLFMSLLATGTHEPFTVPDDYYSREYQDFIDDIYVNSFLNALHVSDRLVGDIIQGFKRRHIYDNTLFIVVSDHGYVFNDHGSQIRGLLSNPLEPAFSVPLMFHNPHLIAKPLTEQYSTIDILPTIMDILLSSAKSRKKSTNRLLTVSETQLQSIFSRYEGRSILRMPVEQQAERLTFSLANPGGAFAIARQYPRKLSYDVTNDEVHLYHLGYDPTESTDLLALNGDDSDMYPSWIDIKSTLQPRRKWKGRWARDILDINVFSQILSNKKEVESSSTSEKTKLDLNEMMNWAEQTFELTRLWTRLINKRYYDAMTISRDNKTAED</sequence>
<feature type="domain" description="Sulfatase N-terminal" evidence="9">
    <location>
        <begin position="253"/>
        <end position="563"/>
    </location>
</feature>
<dbReference type="PANTHER" id="PTHR47371:SF3">
    <property type="entry name" value="PHOSPHOGLYCEROL TRANSFERASE I"/>
    <property type="match status" value="1"/>
</dbReference>
<feature type="transmembrane region" description="Helical" evidence="8">
    <location>
        <begin position="47"/>
        <end position="70"/>
    </location>
</feature>
<dbReference type="EMBL" id="CAJNOJ010000140">
    <property type="protein sequence ID" value="CAF1186184.1"/>
    <property type="molecule type" value="Genomic_DNA"/>
</dbReference>
<evidence type="ECO:0000256" key="7">
    <source>
        <dbReference type="ARBA" id="ARBA00023136"/>
    </source>
</evidence>
<evidence type="ECO:0000313" key="11">
    <source>
        <dbReference type="EMBL" id="CAF1186184.1"/>
    </source>
</evidence>
<evidence type="ECO:0000259" key="9">
    <source>
        <dbReference type="Pfam" id="PF00884"/>
    </source>
</evidence>
<dbReference type="SUPFAM" id="SSF53649">
    <property type="entry name" value="Alkaline phosphatase-like"/>
    <property type="match status" value="1"/>
</dbReference>
<dbReference type="InterPro" id="IPR000917">
    <property type="entry name" value="Sulfatase_N"/>
</dbReference>
<organism evidence="11 13">
    <name type="scientific">Adineta ricciae</name>
    <name type="common">Rotifer</name>
    <dbReference type="NCBI Taxonomy" id="249248"/>
    <lineage>
        <taxon>Eukaryota</taxon>
        <taxon>Metazoa</taxon>
        <taxon>Spiralia</taxon>
        <taxon>Gnathifera</taxon>
        <taxon>Rotifera</taxon>
        <taxon>Eurotatoria</taxon>
        <taxon>Bdelloidea</taxon>
        <taxon>Adinetida</taxon>
        <taxon>Adinetidae</taxon>
        <taxon>Adineta</taxon>
    </lineage>
</organism>
<evidence type="ECO:0000256" key="5">
    <source>
        <dbReference type="ARBA" id="ARBA00022692"/>
    </source>
</evidence>
<evidence type="ECO:0000256" key="8">
    <source>
        <dbReference type="SAM" id="Phobius"/>
    </source>
</evidence>
<evidence type="ECO:0000313" key="10">
    <source>
        <dbReference type="EMBL" id="CAF0779221.1"/>
    </source>
</evidence>
<evidence type="ECO:0000256" key="3">
    <source>
        <dbReference type="ARBA" id="ARBA00008779"/>
    </source>
</evidence>
<dbReference type="EMBL" id="CAJNOR010000060">
    <property type="protein sequence ID" value="CAF0779221.1"/>
    <property type="molecule type" value="Genomic_DNA"/>
</dbReference>
<evidence type="ECO:0000313" key="13">
    <source>
        <dbReference type="Proteomes" id="UP000663852"/>
    </source>
</evidence>
<evidence type="ECO:0000256" key="1">
    <source>
        <dbReference type="ARBA" id="ARBA00001913"/>
    </source>
</evidence>
<reference evidence="11" key="1">
    <citation type="submission" date="2021-02" db="EMBL/GenBank/DDBJ databases">
        <authorList>
            <person name="Nowell W R."/>
        </authorList>
    </citation>
    <scope>NUCLEOTIDE SEQUENCE</scope>
</reference>
<evidence type="ECO:0000256" key="4">
    <source>
        <dbReference type="ARBA" id="ARBA00022475"/>
    </source>
</evidence>
<protein>
    <recommendedName>
        <fullName evidence="9">Sulfatase N-terminal domain-containing protein</fullName>
    </recommendedName>
</protein>
<comment type="cofactor">
    <cofactor evidence="1">
        <name>Ca(2+)</name>
        <dbReference type="ChEBI" id="CHEBI:29108"/>
    </cofactor>
</comment>
<evidence type="ECO:0000256" key="2">
    <source>
        <dbReference type="ARBA" id="ARBA00004651"/>
    </source>
</evidence>
<evidence type="ECO:0000256" key="6">
    <source>
        <dbReference type="ARBA" id="ARBA00022989"/>
    </source>
</evidence>
<feature type="transmembrane region" description="Helical" evidence="8">
    <location>
        <begin position="77"/>
        <end position="100"/>
    </location>
</feature>
<comment type="caution">
    <text evidence="11">The sequence shown here is derived from an EMBL/GenBank/DDBJ whole genome shotgun (WGS) entry which is preliminary data.</text>
</comment>
<proteinExistence type="inferred from homology"/>
<comment type="similarity">
    <text evidence="3">Belongs to the sulfatase family.</text>
</comment>
<keyword evidence="6 8" id="KW-1133">Transmembrane helix</keyword>
<comment type="subcellular location">
    <subcellularLocation>
        <location evidence="2">Cell membrane</location>
        <topology evidence="2">Multi-pass membrane protein</topology>
    </subcellularLocation>
</comment>
<feature type="transmembrane region" description="Helical" evidence="8">
    <location>
        <begin position="129"/>
        <end position="149"/>
    </location>
</feature>
<dbReference type="GO" id="GO:0005886">
    <property type="term" value="C:plasma membrane"/>
    <property type="evidence" value="ECO:0007669"/>
    <property type="project" value="UniProtKB-SubCell"/>
</dbReference>
<dbReference type="InterPro" id="IPR017850">
    <property type="entry name" value="Alkaline_phosphatase_core_sf"/>
</dbReference>
<dbReference type="Pfam" id="PF00884">
    <property type="entry name" value="Sulfatase"/>
    <property type="match status" value="1"/>
</dbReference>
<feature type="transmembrane region" description="Helical" evidence="8">
    <location>
        <begin position="170"/>
        <end position="192"/>
    </location>
</feature>
<dbReference type="InterPro" id="IPR050448">
    <property type="entry name" value="OpgB/LTA_synthase_biosynth"/>
</dbReference>
<evidence type="ECO:0000313" key="12">
    <source>
        <dbReference type="Proteomes" id="UP000663828"/>
    </source>
</evidence>
<dbReference type="PANTHER" id="PTHR47371">
    <property type="entry name" value="LIPOTEICHOIC ACID SYNTHASE"/>
    <property type="match status" value="1"/>
</dbReference>
<keyword evidence="7 8" id="KW-0472">Membrane</keyword>
<dbReference type="Proteomes" id="UP000663828">
    <property type="component" value="Unassembled WGS sequence"/>
</dbReference>
<keyword evidence="12" id="KW-1185">Reference proteome</keyword>
<dbReference type="AlphaFoldDB" id="A0A814VBW4"/>
<accession>A0A814VBW4</accession>